<feature type="transmembrane region" description="Helical" evidence="1">
    <location>
        <begin position="175"/>
        <end position="203"/>
    </location>
</feature>
<feature type="transmembrane region" description="Helical" evidence="1">
    <location>
        <begin position="306"/>
        <end position="329"/>
    </location>
</feature>
<comment type="caution">
    <text evidence="2">The sequence shown here is derived from an EMBL/GenBank/DDBJ whole genome shotgun (WGS) entry which is preliminary data.</text>
</comment>
<evidence type="ECO:0000313" key="3">
    <source>
        <dbReference type="Proteomes" id="UP000013996"/>
    </source>
</evidence>
<dbReference type="EMBL" id="AOGX02000024">
    <property type="protein sequence ID" value="EOQ88269.1"/>
    <property type="molecule type" value="Genomic_DNA"/>
</dbReference>
<evidence type="ECO:0000256" key="1">
    <source>
        <dbReference type="SAM" id="Phobius"/>
    </source>
</evidence>
<dbReference type="AlphaFoldDB" id="A0A5E8HAP4"/>
<dbReference type="Proteomes" id="UP000013996">
    <property type="component" value="Unassembled WGS sequence"/>
</dbReference>
<organism evidence="2 3">
    <name type="scientific">Leptospira yanagawae serovar Saopaulo str. Sao Paulo = ATCC 700523</name>
    <dbReference type="NCBI Taxonomy" id="1249483"/>
    <lineage>
        <taxon>Bacteria</taxon>
        <taxon>Pseudomonadati</taxon>
        <taxon>Spirochaetota</taxon>
        <taxon>Spirochaetia</taxon>
        <taxon>Leptospirales</taxon>
        <taxon>Leptospiraceae</taxon>
        <taxon>Leptospira</taxon>
    </lineage>
</organism>
<feature type="transmembrane region" description="Helical" evidence="1">
    <location>
        <begin position="272"/>
        <end position="294"/>
    </location>
</feature>
<gene>
    <name evidence="2" type="ORF">LEP1GSC202_3335</name>
</gene>
<keyword evidence="1" id="KW-0812">Transmembrane</keyword>
<dbReference type="RefSeq" id="WP_015678283.1">
    <property type="nucleotide sequence ID" value="NZ_AOGX02000024.1"/>
</dbReference>
<dbReference type="OrthoDB" id="449734at2"/>
<sequence>MIKFKNHFTTSYRNVFQFIFLISFLLLIIRFFHLISLYSVNIPFWDQWDYFHTIWINESYFDSFLYIHAPHRQGIAFVIDRFFLELSDLDTRVSSYLIGFIYVFASIIAIYIKRRLLGSNPLDSLTISILFLSIGFYETMIITPNPSHGAFPILLILLMAYICILNWNDWFKLGLFLLLNFFAVYTGFAFFIGIITPFVFIFYSEFFRTPLRKTQKILIGFFISILILFSFFLSYKFHSATDCFQFPHPYPNEYLSFVSYSNAYLLGFKENAFLGLVLFILQVLVLFYFIANFITSRLNHRVQKPIFLVLFLLSSFSLLFQLNTAVGRVCVGERMGQSSRYLPYMVLGIYSLILCFYYLIINLHRSKLLFSTLILFFSFYIEFFRKGELSVLEYHANGKREWVDCYLKSHDLKICQKNYKIYPHSNYIEDKLRILEHKGWSFFK</sequence>
<feature type="transmembrane region" description="Helical" evidence="1">
    <location>
        <begin position="124"/>
        <end position="143"/>
    </location>
</feature>
<name>A0A5E8HAP4_9LEPT</name>
<reference evidence="2 3" key="1">
    <citation type="submission" date="2013-04" db="EMBL/GenBank/DDBJ databases">
        <authorList>
            <person name="Harkins D.M."/>
            <person name="Durkin A.S."/>
            <person name="Brinkac L.M."/>
            <person name="Haft D.H."/>
            <person name="Selengut J.D."/>
            <person name="Sanka R."/>
            <person name="DePew J."/>
            <person name="Purushe J."/>
            <person name="Hartskeerl R.A."/>
            <person name="Ahmed A."/>
            <person name="van der Linden H."/>
            <person name="Goris M.G.A."/>
            <person name="Vinetz J.M."/>
            <person name="Sutton G.G."/>
            <person name="Nierman W.C."/>
            <person name="Fouts D.E."/>
        </authorList>
    </citation>
    <scope>NUCLEOTIDE SEQUENCE [LARGE SCALE GENOMIC DNA]</scope>
    <source>
        <strain evidence="2 3">Sao Paulo</strain>
    </source>
</reference>
<feature type="transmembrane region" description="Helical" evidence="1">
    <location>
        <begin position="12"/>
        <end position="35"/>
    </location>
</feature>
<keyword evidence="1" id="KW-0472">Membrane</keyword>
<accession>A0A5E8HAP4</accession>
<feature type="transmembrane region" description="Helical" evidence="1">
    <location>
        <begin position="215"/>
        <end position="235"/>
    </location>
</feature>
<evidence type="ECO:0000313" key="2">
    <source>
        <dbReference type="EMBL" id="EOQ88269.1"/>
    </source>
</evidence>
<proteinExistence type="predicted"/>
<feature type="transmembrane region" description="Helical" evidence="1">
    <location>
        <begin position="367"/>
        <end position="384"/>
    </location>
</feature>
<keyword evidence="1" id="KW-1133">Transmembrane helix</keyword>
<feature type="transmembrane region" description="Helical" evidence="1">
    <location>
        <begin position="93"/>
        <end position="112"/>
    </location>
</feature>
<feature type="transmembrane region" description="Helical" evidence="1">
    <location>
        <begin position="149"/>
        <end position="168"/>
    </location>
</feature>
<dbReference type="STRING" id="1249483.LEP1GSC202_3335"/>
<feature type="transmembrane region" description="Helical" evidence="1">
    <location>
        <begin position="341"/>
        <end position="361"/>
    </location>
</feature>
<protein>
    <submittedName>
        <fullName evidence="2">Putative membrane protein</fullName>
    </submittedName>
</protein>